<feature type="binding site" evidence="4">
    <location>
        <position position="22"/>
    </location>
    <ligand>
        <name>3-amino-2-oxopropyl phosphate</name>
        <dbReference type="ChEBI" id="CHEBI:57279"/>
    </ligand>
</feature>
<dbReference type="NCBIfam" id="TIGR00559">
    <property type="entry name" value="pdxJ"/>
    <property type="match status" value="1"/>
</dbReference>
<dbReference type="GO" id="GO:0033856">
    <property type="term" value="F:pyridoxine 5'-phosphate synthase activity"/>
    <property type="evidence" value="ECO:0007669"/>
    <property type="project" value="UniProtKB-UniRule"/>
</dbReference>
<dbReference type="OrthoDB" id="9806590at2"/>
<keyword evidence="2 4" id="KW-0808">Transferase</keyword>
<dbReference type="GO" id="GO:0005829">
    <property type="term" value="C:cytosol"/>
    <property type="evidence" value="ECO:0007669"/>
    <property type="project" value="TreeGrafter"/>
</dbReference>
<organism evidence="6 7">
    <name type="scientific">Bradymonas sediminis</name>
    <dbReference type="NCBI Taxonomy" id="1548548"/>
    <lineage>
        <taxon>Bacteria</taxon>
        <taxon>Deltaproteobacteria</taxon>
        <taxon>Bradymonadales</taxon>
        <taxon>Bradymonadaceae</taxon>
        <taxon>Bradymonas</taxon>
    </lineage>
</organism>
<evidence type="ECO:0000256" key="4">
    <source>
        <dbReference type="HAMAP-Rule" id="MF_00279"/>
    </source>
</evidence>
<dbReference type="HAMAP" id="MF_00279">
    <property type="entry name" value="PdxJ"/>
    <property type="match status" value="1"/>
</dbReference>
<feature type="active site" description="Proton acceptor" evidence="4">
    <location>
        <position position="74"/>
    </location>
</feature>
<dbReference type="InterPro" id="IPR004569">
    <property type="entry name" value="PyrdxlP_synth_PdxJ"/>
</dbReference>
<dbReference type="AlphaFoldDB" id="A0A2Z4FL13"/>
<sequence>MPSIRPRLGVNVDHIATIRQARGTLYPDPVFAASLAELAGADQITVHLREDRRHIQDRDVEILRRTVTTRLNLEMAATEEMLKIALDIRPDMITLVPEKREEQTTEGGLSVVDNHKRLAEYIERVRETGAHISLFIDPDLAQIEASADIGAEIVEIHTGDFCMAAAEFTNTKVSYEYDRDEELNKLIVGARKAAQLGMTVAAGHGIDYKNVLDIAAIPEFEEFNIGHAIVARASLVGFERAVREMIDAMQLGRNQGTPDETRHA</sequence>
<evidence type="ECO:0000313" key="6">
    <source>
        <dbReference type="EMBL" id="AWV89495.1"/>
    </source>
</evidence>
<feature type="binding site" evidence="4">
    <location>
        <position position="104"/>
    </location>
    <ligand>
        <name>1-deoxy-D-xylulose 5-phosphate</name>
        <dbReference type="ChEBI" id="CHEBI:57792"/>
    </ligand>
</feature>
<dbReference type="NCBIfam" id="NF003627">
    <property type="entry name" value="PRK05265.1-5"/>
    <property type="match status" value="1"/>
</dbReference>
<feature type="site" description="Transition state stabilizer" evidence="4">
    <location>
        <position position="155"/>
    </location>
</feature>
<comment type="pathway">
    <text evidence="4">Cofactor biosynthesis; pyridoxine 5'-phosphate biosynthesis; pyridoxine 5'-phosphate from D-erythrose 4-phosphate: step 5/5.</text>
</comment>
<dbReference type="EMBL" id="CP030032">
    <property type="protein sequence ID" value="AWV89495.1"/>
    <property type="molecule type" value="Genomic_DNA"/>
</dbReference>
<dbReference type="Proteomes" id="UP000249799">
    <property type="component" value="Chromosome"/>
</dbReference>
<comment type="subcellular location">
    <subcellularLocation>
        <location evidence="4">Cytoplasm</location>
    </subcellularLocation>
</comment>
<comment type="subunit">
    <text evidence="4">Homooctamer; tetramer of dimers.</text>
</comment>
<protein>
    <recommendedName>
        <fullName evidence="4 5">Pyridoxine 5'-phosphate synthase</fullName>
        <shortName evidence="4">PNP synthase</shortName>
        <ecNumber evidence="4 5">2.6.99.2</ecNumber>
    </recommendedName>
</protein>
<evidence type="ECO:0000313" key="7">
    <source>
        <dbReference type="Proteomes" id="UP000249799"/>
    </source>
</evidence>
<accession>A0A2Z4FL13</accession>
<dbReference type="PANTHER" id="PTHR30456">
    <property type="entry name" value="PYRIDOXINE 5'-PHOSPHATE SYNTHASE"/>
    <property type="match status" value="1"/>
</dbReference>
<dbReference type="EC" id="2.6.99.2" evidence="4 5"/>
<feature type="active site" description="Proton acceptor" evidence="4">
    <location>
        <position position="47"/>
    </location>
</feature>
<comment type="catalytic activity">
    <reaction evidence="4">
        <text>3-amino-2-oxopropyl phosphate + 1-deoxy-D-xylulose 5-phosphate = pyridoxine 5'-phosphate + phosphate + 2 H2O + H(+)</text>
        <dbReference type="Rhea" id="RHEA:15265"/>
        <dbReference type="ChEBI" id="CHEBI:15377"/>
        <dbReference type="ChEBI" id="CHEBI:15378"/>
        <dbReference type="ChEBI" id="CHEBI:43474"/>
        <dbReference type="ChEBI" id="CHEBI:57279"/>
        <dbReference type="ChEBI" id="CHEBI:57792"/>
        <dbReference type="ChEBI" id="CHEBI:58589"/>
        <dbReference type="EC" id="2.6.99.2"/>
    </reaction>
</comment>
<name>A0A2Z4FL13_9DELT</name>
<keyword evidence="7" id="KW-1185">Reference proteome</keyword>
<feature type="binding site" evidence="4">
    <location>
        <begin position="13"/>
        <end position="14"/>
    </location>
    <ligand>
        <name>1-deoxy-D-xylulose 5-phosphate</name>
        <dbReference type="ChEBI" id="CHEBI:57792"/>
    </ligand>
</feature>
<comment type="function">
    <text evidence="4">Catalyzes the complicated ring closure reaction between the two acyclic compounds 1-deoxy-D-xylulose-5-phosphate (DXP) and 3-amino-2-oxopropyl phosphate (1-amino-acetone-3-phosphate or AAP) to form pyridoxine 5'-phosphate (PNP) and inorganic phosphate.</text>
</comment>
<feature type="binding site" evidence="4">
    <location>
        <position position="49"/>
    </location>
    <ligand>
        <name>1-deoxy-D-xylulose 5-phosphate</name>
        <dbReference type="ChEBI" id="CHEBI:57792"/>
    </ligand>
</feature>
<dbReference type="Gene3D" id="3.20.20.70">
    <property type="entry name" value="Aldolase class I"/>
    <property type="match status" value="1"/>
</dbReference>
<keyword evidence="3 4" id="KW-0664">Pyridoxine biosynthesis</keyword>
<feature type="binding site" evidence="4">
    <location>
        <position position="54"/>
    </location>
    <ligand>
        <name>1-deoxy-D-xylulose 5-phosphate</name>
        <dbReference type="ChEBI" id="CHEBI:57792"/>
    </ligand>
</feature>
<dbReference type="SUPFAM" id="SSF63892">
    <property type="entry name" value="Pyridoxine 5'-phosphate synthase"/>
    <property type="match status" value="1"/>
</dbReference>
<dbReference type="CDD" id="cd00003">
    <property type="entry name" value="PNPsynthase"/>
    <property type="match status" value="1"/>
</dbReference>
<evidence type="ECO:0000256" key="1">
    <source>
        <dbReference type="ARBA" id="ARBA00022490"/>
    </source>
</evidence>
<keyword evidence="1 4" id="KW-0963">Cytoplasm</keyword>
<feature type="binding site" evidence="4">
    <location>
        <begin position="226"/>
        <end position="227"/>
    </location>
    <ligand>
        <name>3-amino-2-oxopropyl phosphate</name>
        <dbReference type="ChEBI" id="CHEBI:57279"/>
    </ligand>
</feature>
<dbReference type="RefSeq" id="WP_111334178.1">
    <property type="nucleotide sequence ID" value="NZ_CP030032.1"/>
</dbReference>
<dbReference type="NCBIfam" id="NF003625">
    <property type="entry name" value="PRK05265.1-3"/>
    <property type="match status" value="1"/>
</dbReference>
<evidence type="ECO:0000256" key="3">
    <source>
        <dbReference type="ARBA" id="ARBA00023096"/>
    </source>
</evidence>
<dbReference type="PANTHER" id="PTHR30456:SF0">
    <property type="entry name" value="PYRIDOXINE 5'-PHOSPHATE SYNTHASE"/>
    <property type="match status" value="1"/>
</dbReference>
<feature type="binding site" evidence="4">
    <location>
        <position position="11"/>
    </location>
    <ligand>
        <name>3-amino-2-oxopropyl phosphate</name>
        <dbReference type="ChEBI" id="CHEBI:57279"/>
    </ligand>
</feature>
<reference evidence="6 7" key="1">
    <citation type="submission" date="2018-06" db="EMBL/GenBank/DDBJ databases">
        <title>Lujinxingia sediminis gen. nov. sp. nov., a new facultative anaerobic member of the class Deltaproteobacteria, and proposal of Lujinxingaceae fam. nov.</title>
        <authorList>
            <person name="Guo L.-Y."/>
            <person name="Li C.-M."/>
            <person name="Wang S."/>
            <person name="Du Z.-J."/>
        </authorList>
    </citation>
    <scope>NUCLEOTIDE SEQUENCE [LARGE SCALE GENOMIC DNA]</scope>
    <source>
        <strain evidence="6 7">FA350</strain>
    </source>
</reference>
<evidence type="ECO:0000256" key="5">
    <source>
        <dbReference type="NCBIfam" id="TIGR00559"/>
    </source>
</evidence>
<proteinExistence type="inferred from homology"/>
<comment type="similarity">
    <text evidence="4">Belongs to the PNP synthase family.</text>
</comment>
<dbReference type="GO" id="GO:0008615">
    <property type="term" value="P:pyridoxine biosynthetic process"/>
    <property type="evidence" value="ECO:0007669"/>
    <property type="project" value="UniProtKB-UniRule"/>
</dbReference>
<feature type="active site" description="Proton donor" evidence="4">
    <location>
        <position position="204"/>
    </location>
</feature>
<feature type="binding site" evidence="4">
    <location>
        <position position="205"/>
    </location>
    <ligand>
        <name>3-amino-2-oxopropyl phosphate</name>
        <dbReference type="ChEBI" id="CHEBI:57279"/>
    </ligand>
</feature>
<dbReference type="InterPro" id="IPR013785">
    <property type="entry name" value="Aldolase_TIM"/>
</dbReference>
<dbReference type="KEGG" id="bsed:DN745_09140"/>
<dbReference type="Pfam" id="PF03740">
    <property type="entry name" value="PdxJ"/>
    <property type="match status" value="1"/>
</dbReference>
<evidence type="ECO:0000256" key="2">
    <source>
        <dbReference type="ARBA" id="ARBA00022679"/>
    </source>
</evidence>
<dbReference type="InterPro" id="IPR036130">
    <property type="entry name" value="Pyridoxine-5'_phos_synth"/>
</dbReference>
<gene>
    <name evidence="4" type="primary">pdxJ</name>
    <name evidence="6" type="ORF">DN745_09140</name>
</gene>
<dbReference type="UniPathway" id="UPA00244">
    <property type="reaction ID" value="UER00313"/>
</dbReference>